<name>A0A926VD58_9CYAN</name>
<sequence>MKKKQAKTYFDPNSRIGAIAQHETILDISFTKLNCICQRSRCSLGIGRLLQKSLG</sequence>
<keyword evidence="2" id="KW-1185">Reference proteome</keyword>
<dbReference type="RefSeq" id="WP_190464348.1">
    <property type="nucleotide sequence ID" value="NZ_JACJPW010000022.1"/>
</dbReference>
<dbReference type="AlphaFoldDB" id="A0A926VD58"/>
<reference evidence="1" key="1">
    <citation type="journal article" date="2015" name="ISME J.">
        <title>Draft Genome Sequence of Streptomyces incarnatus NRRL8089, which Produces the Nucleoside Antibiotic Sinefungin.</title>
        <authorList>
            <person name="Oshima K."/>
            <person name="Hattori M."/>
            <person name="Shimizu H."/>
            <person name="Fukuda K."/>
            <person name="Nemoto M."/>
            <person name="Inagaki K."/>
            <person name="Tamura T."/>
        </authorList>
    </citation>
    <scope>NUCLEOTIDE SEQUENCE</scope>
    <source>
        <strain evidence="1">FACHB-1375</strain>
    </source>
</reference>
<accession>A0A926VD58</accession>
<dbReference type="Proteomes" id="UP000641646">
    <property type="component" value="Unassembled WGS sequence"/>
</dbReference>
<evidence type="ECO:0000313" key="2">
    <source>
        <dbReference type="Proteomes" id="UP000641646"/>
    </source>
</evidence>
<comment type="caution">
    <text evidence="1">The sequence shown here is derived from an EMBL/GenBank/DDBJ whole genome shotgun (WGS) entry which is preliminary data.</text>
</comment>
<reference evidence="1" key="2">
    <citation type="submission" date="2020-08" db="EMBL/GenBank/DDBJ databases">
        <authorList>
            <person name="Chen M."/>
            <person name="Teng W."/>
            <person name="Zhao L."/>
            <person name="Hu C."/>
            <person name="Zhou Y."/>
            <person name="Han B."/>
            <person name="Song L."/>
            <person name="Shu W."/>
        </authorList>
    </citation>
    <scope>NUCLEOTIDE SEQUENCE</scope>
    <source>
        <strain evidence="1">FACHB-1375</strain>
    </source>
</reference>
<organism evidence="1 2">
    <name type="scientific">Aerosakkonema funiforme FACHB-1375</name>
    <dbReference type="NCBI Taxonomy" id="2949571"/>
    <lineage>
        <taxon>Bacteria</taxon>
        <taxon>Bacillati</taxon>
        <taxon>Cyanobacteriota</taxon>
        <taxon>Cyanophyceae</taxon>
        <taxon>Oscillatoriophycideae</taxon>
        <taxon>Aerosakkonematales</taxon>
        <taxon>Aerosakkonemataceae</taxon>
        <taxon>Aerosakkonema</taxon>
    </lineage>
</organism>
<gene>
    <name evidence="1" type="ORF">H6G03_10540</name>
</gene>
<dbReference type="EMBL" id="JACJPW010000022">
    <property type="protein sequence ID" value="MBD2181540.1"/>
    <property type="molecule type" value="Genomic_DNA"/>
</dbReference>
<proteinExistence type="predicted"/>
<protein>
    <submittedName>
        <fullName evidence="1">Uncharacterized protein</fullName>
    </submittedName>
</protein>
<evidence type="ECO:0000313" key="1">
    <source>
        <dbReference type="EMBL" id="MBD2181540.1"/>
    </source>
</evidence>